<accession>A0A1I5WLS9</accession>
<feature type="signal peptide" evidence="1">
    <location>
        <begin position="1"/>
        <end position="26"/>
    </location>
</feature>
<dbReference type="InterPro" id="IPR015050">
    <property type="entry name" value="BofC_C"/>
</dbReference>
<dbReference type="InterPro" id="IPR038117">
    <property type="entry name" value="BofC_C_sf"/>
</dbReference>
<evidence type="ECO:0000313" key="4">
    <source>
        <dbReference type="EMBL" id="SFQ20773.1"/>
    </source>
</evidence>
<organism evidence="4 5">
    <name type="scientific">Priestia endophytica DSM 13796</name>
    <dbReference type="NCBI Taxonomy" id="1121089"/>
    <lineage>
        <taxon>Bacteria</taxon>
        <taxon>Bacillati</taxon>
        <taxon>Bacillota</taxon>
        <taxon>Bacilli</taxon>
        <taxon>Bacillales</taxon>
        <taxon>Bacillaceae</taxon>
        <taxon>Priestia</taxon>
    </lineage>
</organism>
<dbReference type="InterPro" id="IPR038118">
    <property type="entry name" value="BOFC_N_sf"/>
</dbReference>
<sequence length="172" mass="20123">MNRTYQSALLLLSLSLFLFVGSQALAKNDEDEKMTILLERIYVDGVTEEEIIEVNSENRARMYEKFKNWELIDEQDDQVVFQKEVDDISPLLKENGYIGMDREGILSIYEGEPHQKSTRVIQSFFQLDVEMMQSFDYKKLEDGIRIQTKEQYTALLNFYKTFSKKTTATKTG</sequence>
<evidence type="ECO:0000256" key="1">
    <source>
        <dbReference type="SAM" id="SignalP"/>
    </source>
</evidence>
<feature type="chain" id="PRO_5046803390" evidence="1">
    <location>
        <begin position="27"/>
        <end position="172"/>
    </location>
</feature>
<keyword evidence="1" id="KW-0732">Signal</keyword>
<dbReference type="Pfam" id="PF08977">
    <property type="entry name" value="BOFC_N"/>
    <property type="match status" value="1"/>
</dbReference>
<dbReference type="EMBL" id="FOXX01000001">
    <property type="protein sequence ID" value="SFQ20773.1"/>
    <property type="molecule type" value="Genomic_DNA"/>
</dbReference>
<comment type="caution">
    <text evidence="4">The sequence shown here is derived from an EMBL/GenBank/DDBJ whole genome shotgun (WGS) entry which is preliminary data.</text>
</comment>
<dbReference type="InterPro" id="IPR015071">
    <property type="entry name" value="BOFC_N"/>
</dbReference>
<reference evidence="4 5" key="1">
    <citation type="submission" date="2016-10" db="EMBL/GenBank/DDBJ databases">
        <authorList>
            <person name="Varghese N."/>
            <person name="Submissions S."/>
        </authorList>
    </citation>
    <scope>NUCLEOTIDE SEQUENCE [LARGE SCALE GENOMIC DNA]</scope>
    <source>
        <strain evidence="4 5">DSM 13796</strain>
    </source>
</reference>
<evidence type="ECO:0000313" key="5">
    <source>
        <dbReference type="Proteomes" id="UP000182762"/>
    </source>
</evidence>
<keyword evidence="5" id="KW-1185">Reference proteome</keyword>
<name>A0A1I5WLS9_9BACI</name>
<feature type="domain" description="Bypass-of-forespore C N-terminal" evidence="3">
    <location>
        <begin position="34"/>
        <end position="83"/>
    </location>
</feature>
<proteinExistence type="predicted"/>
<dbReference type="GeneID" id="93709406"/>
<evidence type="ECO:0000259" key="3">
    <source>
        <dbReference type="Pfam" id="PF08977"/>
    </source>
</evidence>
<dbReference type="Pfam" id="PF08955">
    <property type="entry name" value="BofC_C"/>
    <property type="match status" value="1"/>
</dbReference>
<dbReference type="Gene3D" id="3.10.20.420">
    <property type="entry name" value="Bypass-of-forespore C, N-terminal domain"/>
    <property type="match status" value="1"/>
</dbReference>
<dbReference type="Gene3D" id="3.30.70.1740">
    <property type="entry name" value="Bypass-of-forespore C, C-terminal domain"/>
    <property type="match status" value="1"/>
</dbReference>
<protein>
    <submittedName>
        <fullName evidence="4">Forespore regulator of the sigma-K checkpoint</fullName>
    </submittedName>
</protein>
<gene>
    <name evidence="4" type="ORF">SAMN02745910_00638</name>
</gene>
<dbReference type="Proteomes" id="UP000182762">
    <property type="component" value="Unassembled WGS sequence"/>
</dbReference>
<evidence type="ECO:0000259" key="2">
    <source>
        <dbReference type="Pfam" id="PF08955"/>
    </source>
</evidence>
<feature type="domain" description="Bypass of forespore C C-terminal" evidence="2">
    <location>
        <begin position="86"/>
        <end position="160"/>
    </location>
</feature>
<dbReference type="RefSeq" id="WP_061802089.1">
    <property type="nucleotide sequence ID" value="NZ_FOXX01000001.1"/>
</dbReference>